<keyword evidence="2" id="KW-1185">Reference proteome</keyword>
<accession>E5AAV2</accession>
<organism evidence="2">
    <name type="scientific">Leptosphaeria maculans (strain JN3 / isolate v23.1.3 / race Av1-4-5-6-7-8)</name>
    <name type="common">Blackleg fungus</name>
    <name type="synonym">Phoma lingam</name>
    <dbReference type="NCBI Taxonomy" id="985895"/>
    <lineage>
        <taxon>Eukaryota</taxon>
        <taxon>Fungi</taxon>
        <taxon>Dikarya</taxon>
        <taxon>Ascomycota</taxon>
        <taxon>Pezizomycotina</taxon>
        <taxon>Dothideomycetes</taxon>
        <taxon>Pleosporomycetidae</taxon>
        <taxon>Pleosporales</taxon>
        <taxon>Pleosporineae</taxon>
        <taxon>Leptosphaeriaceae</taxon>
        <taxon>Plenodomus</taxon>
        <taxon>Plenodomus lingam/Leptosphaeria maculans species complex</taxon>
    </lineage>
</organism>
<evidence type="ECO:0000313" key="1">
    <source>
        <dbReference type="EMBL" id="CBY00793.1"/>
    </source>
</evidence>
<reference evidence="2" key="1">
    <citation type="journal article" date="2011" name="Nat. Commun.">
        <title>Effector diversification within compartments of the Leptosphaeria maculans genome affected by Repeat-Induced Point mutations.</title>
        <authorList>
            <person name="Rouxel T."/>
            <person name="Grandaubert J."/>
            <person name="Hane J.K."/>
            <person name="Hoede C."/>
            <person name="van de Wouw A.P."/>
            <person name="Couloux A."/>
            <person name="Dominguez V."/>
            <person name="Anthouard V."/>
            <person name="Bally P."/>
            <person name="Bourras S."/>
            <person name="Cozijnsen A.J."/>
            <person name="Ciuffetti L.M."/>
            <person name="Degrave A."/>
            <person name="Dilmaghani A."/>
            <person name="Duret L."/>
            <person name="Fudal I."/>
            <person name="Goodwin S.B."/>
            <person name="Gout L."/>
            <person name="Glaser N."/>
            <person name="Linglin J."/>
            <person name="Kema G.H.J."/>
            <person name="Lapalu N."/>
            <person name="Lawrence C.B."/>
            <person name="May K."/>
            <person name="Meyer M."/>
            <person name="Ollivier B."/>
            <person name="Poulain J."/>
            <person name="Schoch C.L."/>
            <person name="Simon A."/>
            <person name="Spatafora J.W."/>
            <person name="Stachowiak A."/>
            <person name="Turgeon B.G."/>
            <person name="Tyler B.M."/>
            <person name="Vincent D."/>
            <person name="Weissenbach J."/>
            <person name="Amselem J."/>
            <person name="Quesneville H."/>
            <person name="Oliver R.P."/>
            <person name="Wincker P."/>
            <person name="Balesdent M.-H."/>
            <person name="Howlett B.J."/>
        </authorList>
    </citation>
    <scope>NUCLEOTIDE SEQUENCE [LARGE SCALE GENOMIC DNA]</scope>
    <source>
        <strain evidence="2">JN3 / isolate v23.1.3 / race Av1-4-5-6-7-8</strain>
    </source>
</reference>
<dbReference type="VEuPathDB" id="FungiDB:LEMA_P019230.1"/>
<evidence type="ECO:0000313" key="2">
    <source>
        <dbReference type="Proteomes" id="UP000002668"/>
    </source>
</evidence>
<dbReference type="InParanoid" id="E5AAV2"/>
<gene>
    <name evidence="1" type="ORF">LEMA_P019230.1</name>
</gene>
<dbReference type="EMBL" id="FP929138">
    <property type="protein sequence ID" value="CBY00793.1"/>
    <property type="molecule type" value="Genomic_DNA"/>
</dbReference>
<name>E5AAV2_LEPMJ</name>
<dbReference type="HOGENOM" id="CLU_3384939_0_0_1"/>
<protein>
    <submittedName>
        <fullName evidence="1">Predicted protein</fullName>
    </submittedName>
</protein>
<dbReference type="AlphaFoldDB" id="E5AAV2"/>
<sequence length="33" mass="3796">MGLTLSHFCAGLRTTKDRVFGTEYRDWPCTSVF</sequence>
<dbReference type="Proteomes" id="UP000002668">
    <property type="component" value="Genome"/>
</dbReference>
<proteinExistence type="predicted"/>